<reference evidence="1 2" key="1">
    <citation type="submission" date="2016-11" db="EMBL/GenBank/DDBJ databases">
        <authorList>
            <person name="Jaros S."/>
            <person name="Januszkiewicz K."/>
            <person name="Wedrychowicz H."/>
        </authorList>
    </citation>
    <scope>NUCLEOTIDE SEQUENCE [LARGE SCALE GENOMIC DNA]</scope>
    <source>
        <strain evidence="1 2">DSM 6191</strain>
    </source>
</reference>
<evidence type="ECO:0000313" key="1">
    <source>
        <dbReference type="EMBL" id="SHI37722.1"/>
    </source>
</evidence>
<protein>
    <submittedName>
        <fullName evidence="1">Uncharacterized protein</fullName>
    </submittedName>
</protein>
<name>A0A1M6AMM9_9CLOT</name>
<dbReference type="Proteomes" id="UP000184241">
    <property type="component" value="Unassembled WGS sequence"/>
</dbReference>
<proteinExistence type="predicted"/>
<evidence type="ECO:0000313" key="2">
    <source>
        <dbReference type="Proteomes" id="UP000184241"/>
    </source>
</evidence>
<dbReference type="EMBL" id="FQXU01000013">
    <property type="protein sequence ID" value="SHI37722.1"/>
    <property type="molecule type" value="Genomic_DNA"/>
</dbReference>
<sequence length="270" mass="31624">MRVRVYDKKTNTYFKSEVYAIINSGYYEKLLILTPSNIGDYLMFYDYLDKTEKELPTLINKILPNRPHEWITIRSNSVDEQLNKYKPLLTDDIKFFEYIGFPWIWEDTDTLIKLLHGERISLKGSIFENNLYSEIIQTKWNYVETQEDADIFMELACDLHDSVIKEINYISGAYVDSNKAMYPLDDLRRVTVKIQSQQCSDLEMVFEGVTALNIRPALDNYFSDISGTSLIVKDASLFFCDDCLDVIDTLYNGTWILAYSLKWRFVSNNI</sequence>
<gene>
    <name evidence="1" type="ORF">SAMN02745941_03707</name>
</gene>
<accession>A0A1M6AMM9</accession>
<dbReference type="AlphaFoldDB" id="A0A1M6AMM9"/>
<dbReference type="RefSeq" id="WP_073021953.1">
    <property type="nucleotide sequence ID" value="NZ_FQXU01000013.1"/>
</dbReference>
<organism evidence="1 2">
    <name type="scientific">Clostridium intestinale DSM 6191</name>
    <dbReference type="NCBI Taxonomy" id="1121320"/>
    <lineage>
        <taxon>Bacteria</taxon>
        <taxon>Bacillati</taxon>
        <taxon>Bacillota</taxon>
        <taxon>Clostridia</taxon>
        <taxon>Eubacteriales</taxon>
        <taxon>Clostridiaceae</taxon>
        <taxon>Clostridium</taxon>
    </lineage>
</organism>